<dbReference type="Pfam" id="PF09195">
    <property type="entry name" value="Endonuc-BglII"/>
    <property type="match status" value="1"/>
</dbReference>
<dbReference type="InterPro" id="IPR011338">
    <property type="entry name" value="BamHI/BglII/BstY"/>
</dbReference>
<sequence>MEFRTHSFRYGLEIFNTQEDFRILWDEVIDSINSITDDDIIQYFENQQRRAKSISEAINYLLDERLTNRGWNRQSFIFNDPTYRSGRGNSNWRLDFAKDDISIEVAFNHGEAVAWNLIKPVLASELNHVEKDIQTRAGILICATDEMKSAGGFDGATGSYEKFLQYLPPLNNLLTVPMVIIGLNAPRTFRIEHYKEGKNTYGKVVRLND</sequence>
<organism evidence="1 2">
    <name type="scientific">Romboutsia faecis</name>
    <dbReference type="NCBI Taxonomy" id="2764597"/>
    <lineage>
        <taxon>Bacteria</taxon>
        <taxon>Bacillati</taxon>
        <taxon>Bacillota</taxon>
        <taxon>Clostridia</taxon>
        <taxon>Peptostreptococcales</taxon>
        <taxon>Peptostreptococcaceae</taxon>
        <taxon>Romboutsia</taxon>
    </lineage>
</organism>
<gene>
    <name evidence="1" type="ORF">H8923_15400</name>
</gene>
<dbReference type="Proteomes" id="UP000609849">
    <property type="component" value="Unassembled WGS sequence"/>
</dbReference>
<dbReference type="InterPro" id="IPR011335">
    <property type="entry name" value="Restrct_endonuc-II-like"/>
</dbReference>
<protein>
    <recommendedName>
        <fullName evidence="3">Restriction endonuclease BglII</fullName>
    </recommendedName>
</protein>
<keyword evidence="2" id="KW-1185">Reference proteome</keyword>
<dbReference type="RefSeq" id="WP_153972754.1">
    <property type="nucleotide sequence ID" value="NZ_JACRWE010000011.1"/>
</dbReference>
<dbReference type="Gene3D" id="3.40.91.20">
    <property type="match status" value="1"/>
</dbReference>
<dbReference type="InterPro" id="IPR015278">
    <property type="entry name" value="BglII-like"/>
</dbReference>
<proteinExistence type="predicted"/>
<accession>A0ABR7JTD3</accession>
<evidence type="ECO:0008006" key="3">
    <source>
        <dbReference type="Google" id="ProtNLM"/>
    </source>
</evidence>
<evidence type="ECO:0000313" key="1">
    <source>
        <dbReference type="EMBL" id="MBC5998144.1"/>
    </source>
</evidence>
<dbReference type="SUPFAM" id="SSF52980">
    <property type="entry name" value="Restriction endonuclease-like"/>
    <property type="match status" value="1"/>
</dbReference>
<evidence type="ECO:0000313" key="2">
    <source>
        <dbReference type="Proteomes" id="UP000609849"/>
    </source>
</evidence>
<dbReference type="EMBL" id="JACRWE010000011">
    <property type="protein sequence ID" value="MBC5998144.1"/>
    <property type="molecule type" value="Genomic_DNA"/>
</dbReference>
<comment type="caution">
    <text evidence="1">The sequence shown here is derived from an EMBL/GenBank/DDBJ whole genome shotgun (WGS) entry which is preliminary data.</text>
</comment>
<name>A0ABR7JTD3_9FIRM</name>
<reference evidence="1 2" key="1">
    <citation type="submission" date="2020-08" db="EMBL/GenBank/DDBJ databases">
        <authorList>
            <person name="Liu C."/>
            <person name="Sun Q."/>
        </authorList>
    </citation>
    <scope>NUCLEOTIDE SEQUENCE [LARGE SCALE GENOMIC DNA]</scope>
    <source>
        <strain evidence="1 2">NSJ-18</strain>
    </source>
</reference>